<dbReference type="EMBL" id="CABFNP030000812">
    <property type="protein sequence ID" value="CAI6088056.1"/>
    <property type="molecule type" value="Genomic_DNA"/>
</dbReference>
<protein>
    <submittedName>
        <fullName evidence="2">Uncharacterized protein</fullName>
    </submittedName>
</protein>
<accession>A0AA35M1K1</accession>
<evidence type="ECO:0000256" key="1">
    <source>
        <dbReference type="SAM" id="SignalP"/>
    </source>
</evidence>
<organism evidence="2 3">
    <name type="scientific">Clonostachys chloroleuca</name>
    <dbReference type="NCBI Taxonomy" id="1926264"/>
    <lineage>
        <taxon>Eukaryota</taxon>
        <taxon>Fungi</taxon>
        <taxon>Dikarya</taxon>
        <taxon>Ascomycota</taxon>
        <taxon>Pezizomycotina</taxon>
        <taxon>Sordariomycetes</taxon>
        <taxon>Hypocreomycetidae</taxon>
        <taxon>Hypocreales</taxon>
        <taxon>Bionectriaceae</taxon>
        <taxon>Clonostachys</taxon>
    </lineage>
</organism>
<reference evidence="2" key="1">
    <citation type="submission" date="2023-01" db="EMBL/GenBank/DDBJ databases">
        <authorList>
            <person name="Piombo E."/>
        </authorList>
    </citation>
    <scope>NUCLEOTIDE SEQUENCE</scope>
</reference>
<keyword evidence="1" id="KW-0732">Signal</keyword>
<comment type="caution">
    <text evidence="2">The sequence shown here is derived from an EMBL/GenBank/DDBJ whole genome shotgun (WGS) entry which is preliminary data.</text>
</comment>
<gene>
    <name evidence="2" type="ORF">CCHLO57077_00013208</name>
</gene>
<feature type="signal peptide" evidence="1">
    <location>
        <begin position="1"/>
        <end position="19"/>
    </location>
</feature>
<keyword evidence="3" id="KW-1185">Reference proteome</keyword>
<dbReference type="AlphaFoldDB" id="A0AA35M1K1"/>
<dbReference type="Proteomes" id="UP001160390">
    <property type="component" value="Unassembled WGS sequence"/>
</dbReference>
<name>A0AA35M1K1_9HYPO</name>
<evidence type="ECO:0000313" key="2">
    <source>
        <dbReference type="EMBL" id="CAI6088056.1"/>
    </source>
</evidence>
<evidence type="ECO:0000313" key="3">
    <source>
        <dbReference type="Proteomes" id="UP001160390"/>
    </source>
</evidence>
<sequence length="113" mass="12700">MHFFKTITLAFFSVSAASAFTAPEVRDMALQAESDYLQARDEYIEKRELFRRLGGNGTCKANGTDHKGQHRYRCYKEGQTTKDRACGPCSKTATTGQYCLCKPLSHPRHFQGG</sequence>
<feature type="chain" id="PRO_5041339166" evidence="1">
    <location>
        <begin position="20"/>
        <end position="113"/>
    </location>
</feature>
<proteinExistence type="predicted"/>